<feature type="region of interest" description="Disordered" evidence="1">
    <location>
        <begin position="649"/>
        <end position="671"/>
    </location>
</feature>
<reference evidence="2 3" key="1">
    <citation type="journal article" date="2019" name="Mol. Ecol. Resour.">
        <title>Improving Illumina assemblies with Hi-C and long reads: an example with the North African dromedary.</title>
        <authorList>
            <person name="Elbers J.P."/>
            <person name="Rogers M.F."/>
            <person name="Perelman P.L."/>
            <person name="Proskuryakova A.A."/>
            <person name="Serdyukova N.A."/>
            <person name="Johnson W.E."/>
            <person name="Horin P."/>
            <person name="Corander J."/>
            <person name="Murphy D."/>
            <person name="Burger P.A."/>
        </authorList>
    </citation>
    <scope>NUCLEOTIDE SEQUENCE [LARGE SCALE GENOMIC DNA]</scope>
    <source>
        <strain evidence="2">Drom800</strain>
        <tissue evidence="2">Blood</tissue>
    </source>
</reference>
<dbReference type="STRING" id="9838.ENSCDRP00005023608"/>
<dbReference type="InterPro" id="IPR029134">
    <property type="entry name" value="DUF4647"/>
</dbReference>
<feature type="region of interest" description="Disordered" evidence="1">
    <location>
        <begin position="502"/>
        <end position="547"/>
    </location>
</feature>
<feature type="compositionally biased region" description="Basic residues" evidence="1">
    <location>
        <begin position="507"/>
        <end position="534"/>
    </location>
</feature>
<protein>
    <submittedName>
        <fullName evidence="2">Uncharacterized protein</fullName>
    </submittedName>
</protein>
<keyword evidence="3" id="KW-1185">Reference proteome</keyword>
<dbReference type="AlphaFoldDB" id="A0A5N4E8L8"/>
<evidence type="ECO:0000313" key="2">
    <source>
        <dbReference type="EMBL" id="KAB1279853.1"/>
    </source>
</evidence>
<dbReference type="PANTHER" id="PTHR36130:SF1">
    <property type="entry name" value="RIKEN CDNA 4933430I17 GENE"/>
    <property type="match status" value="1"/>
</dbReference>
<gene>
    <name evidence="2" type="ORF">Cadr_000016073</name>
</gene>
<dbReference type="Proteomes" id="UP000299084">
    <property type="component" value="Unassembled WGS sequence"/>
</dbReference>
<comment type="caution">
    <text evidence="2">The sequence shown here is derived from an EMBL/GenBank/DDBJ whole genome shotgun (WGS) entry which is preliminary data.</text>
</comment>
<accession>A0A5N4E8L8</accession>
<feature type="compositionally biased region" description="Polar residues" evidence="1">
    <location>
        <begin position="537"/>
        <end position="547"/>
    </location>
</feature>
<dbReference type="Pfam" id="PF15504">
    <property type="entry name" value="DUF4647"/>
    <property type="match status" value="1"/>
</dbReference>
<evidence type="ECO:0000313" key="3">
    <source>
        <dbReference type="Proteomes" id="UP000299084"/>
    </source>
</evidence>
<proteinExistence type="predicted"/>
<sequence>MILVMTALGRFRSSGLSAIATAGARASGLLFRQLQRPDFPRSHGLTQRGFRPAPRSPRCIPQCPARHSFAPPLQPRLRFQSPVRPNFPRRYDFAPRGFHLTPPAPGVPSQATFPASRHHHFWKFLNKYGSLGLPSFPHSALRCCLETAQPGGYRGTRRRGLSGGAGPPPTGGGALCPPHPALRGLESCKIGFCPELLVAMDLPDESQWDETTCGLAVCQHPQCWATIRRIERGHPRILGSSCKSPLNAEDRLPVLTLVNIADSCFQARRLAHHHLSEFTFTKPHSLLPQGSKFGSEFQGRPWKDLPNKDLINRTNRSPKLSVLNLNETQLPSAQDVRNMVVIWIPEEPEKHVGLAEKKHIVTSQDGRMKRKKYTEKDKSAQFFYENQNTETQLGPLRTIVSPPSPVHLFEQPSSESAPLWKRCDMLPQDLLEDLLLDKGKPIPYPEMKTHLAMMKKKPPLEKSHPDSAISAKMCLTVHRLTLQRPALRYPEHLKKLNCNLTTEGRFSGRKRKQQRQQQRRVKTPTRKQEAKKKSKSEPGSHNASQKRSGAMIYTTLCRLDIADCNVKAFQDSTEKPQVDYSKKHLDSFPSKKSKLLGWRNLSPELPRIECTHKDIRTQMEVLLEAQKRTPNSTSGIGWNPELKLLRILQATGDEDEENQPSGAQSEESLEA</sequence>
<name>A0A5N4E8L8_CAMDR</name>
<evidence type="ECO:0000256" key="1">
    <source>
        <dbReference type="SAM" id="MobiDB-lite"/>
    </source>
</evidence>
<dbReference type="PANTHER" id="PTHR36130">
    <property type="entry name" value="RIKEN CDNA 4933430I17 GENE"/>
    <property type="match status" value="1"/>
</dbReference>
<feature type="compositionally biased region" description="Polar residues" evidence="1">
    <location>
        <begin position="659"/>
        <end position="671"/>
    </location>
</feature>
<organism evidence="2 3">
    <name type="scientific">Camelus dromedarius</name>
    <name type="common">Dromedary</name>
    <name type="synonym">Arabian camel</name>
    <dbReference type="NCBI Taxonomy" id="9838"/>
    <lineage>
        <taxon>Eukaryota</taxon>
        <taxon>Metazoa</taxon>
        <taxon>Chordata</taxon>
        <taxon>Craniata</taxon>
        <taxon>Vertebrata</taxon>
        <taxon>Euteleostomi</taxon>
        <taxon>Mammalia</taxon>
        <taxon>Eutheria</taxon>
        <taxon>Laurasiatheria</taxon>
        <taxon>Artiodactyla</taxon>
        <taxon>Tylopoda</taxon>
        <taxon>Camelidae</taxon>
        <taxon>Camelus</taxon>
    </lineage>
</organism>
<dbReference type="EMBL" id="JWIN03000004">
    <property type="protein sequence ID" value="KAB1279853.1"/>
    <property type="molecule type" value="Genomic_DNA"/>
</dbReference>